<dbReference type="PROSITE" id="PS51352">
    <property type="entry name" value="THIOREDOXIN_2"/>
    <property type="match status" value="1"/>
</dbReference>
<dbReference type="PANTHER" id="PTHR42852:SF6">
    <property type="entry name" value="THIOL:DISULFIDE INTERCHANGE PROTEIN DSBE"/>
    <property type="match status" value="1"/>
</dbReference>
<feature type="signal peptide" evidence="6">
    <location>
        <begin position="1"/>
        <end position="26"/>
    </location>
</feature>
<keyword evidence="6" id="KW-0732">Signal</keyword>
<dbReference type="Proteomes" id="UP001200145">
    <property type="component" value="Unassembled WGS sequence"/>
</dbReference>
<keyword evidence="9" id="KW-1185">Reference proteome</keyword>
<evidence type="ECO:0000256" key="4">
    <source>
        <dbReference type="ARBA" id="ARBA00023284"/>
    </source>
</evidence>
<sequence length="394" mass="43783">MKFSRSINSMAFILLVILASCQTKKAGGDFSVTVKFSNADQLTPMPNRRIQIEEIPFGSDAVPVILDSATIKGAAGTVTLNAKAKEEGVYEVSVDDGPVFLVVNDTEEITVELDMSKRERNYSVTGSSASKQIQDLINEYSDRSLQINDVFAQLDSIKSFPGSDTMVLELTDKKNKLIADLTGYVKGVVSKSESPAVSMFTLGLASQIVPRNEFEQILTETVNRFPAYGSLQSVKKTFDQQKAQLEEMEKRQSAKSLVGKPAPELTMPDENGKPMSISGFKGKYVLVDFWASWCGPCRKENPNVVRAYDKFRAKNFTILGVSLDKSREDWLQAVKDDKLTWSHMSDLKFWDSESVKVYGFEGIPYNVLIDPNGIIIAENLRGPDLENKLLEVLK</sequence>
<feature type="region of interest" description="Disordered" evidence="5">
    <location>
        <begin position="251"/>
        <end position="272"/>
    </location>
</feature>
<comment type="caution">
    <text evidence="8">The sequence shown here is derived from an EMBL/GenBank/DDBJ whole genome shotgun (WGS) entry which is preliminary data.</text>
</comment>
<dbReference type="InterPro" id="IPR036249">
    <property type="entry name" value="Thioredoxin-like_sf"/>
</dbReference>
<name>A0ABS9BLD9_9BACT</name>
<comment type="subcellular location">
    <subcellularLocation>
        <location evidence="1">Cell envelope</location>
    </subcellularLocation>
</comment>
<dbReference type="PROSITE" id="PS51257">
    <property type="entry name" value="PROKAR_LIPOPROTEIN"/>
    <property type="match status" value="1"/>
</dbReference>
<proteinExistence type="predicted"/>
<feature type="chain" id="PRO_5047370684" evidence="6">
    <location>
        <begin position="27"/>
        <end position="394"/>
    </location>
</feature>
<dbReference type="CDD" id="cd02966">
    <property type="entry name" value="TlpA_like_family"/>
    <property type="match status" value="1"/>
</dbReference>
<dbReference type="SUPFAM" id="SSF52833">
    <property type="entry name" value="Thioredoxin-like"/>
    <property type="match status" value="1"/>
</dbReference>
<evidence type="ECO:0000259" key="7">
    <source>
        <dbReference type="PROSITE" id="PS51352"/>
    </source>
</evidence>
<dbReference type="PANTHER" id="PTHR42852">
    <property type="entry name" value="THIOL:DISULFIDE INTERCHANGE PROTEIN DSBE"/>
    <property type="match status" value="1"/>
</dbReference>
<dbReference type="Pfam" id="PF00578">
    <property type="entry name" value="AhpC-TSA"/>
    <property type="match status" value="1"/>
</dbReference>
<dbReference type="PROSITE" id="PS00194">
    <property type="entry name" value="THIOREDOXIN_1"/>
    <property type="match status" value="1"/>
</dbReference>
<evidence type="ECO:0000256" key="1">
    <source>
        <dbReference type="ARBA" id="ARBA00004196"/>
    </source>
</evidence>
<dbReference type="InterPro" id="IPR013766">
    <property type="entry name" value="Thioredoxin_domain"/>
</dbReference>
<dbReference type="RefSeq" id="WP_234866873.1">
    <property type="nucleotide sequence ID" value="NZ_JAKEVY010000003.1"/>
</dbReference>
<organism evidence="8 9">
    <name type="scientific">Flavihumibacter fluminis</name>
    <dbReference type="NCBI Taxonomy" id="2909236"/>
    <lineage>
        <taxon>Bacteria</taxon>
        <taxon>Pseudomonadati</taxon>
        <taxon>Bacteroidota</taxon>
        <taxon>Chitinophagia</taxon>
        <taxon>Chitinophagales</taxon>
        <taxon>Chitinophagaceae</taxon>
        <taxon>Flavihumibacter</taxon>
    </lineage>
</organism>
<evidence type="ECO:0000313" key="9">
    <source>
        <dbReference type="Proteomes" id="UP001200145"/>
    </source>
</evidence>
<evidence type="ECO:0000256" key="2">
    <source>
        <dbReference type="ARBA" id="ARBA00022748"/>
    </source>
</evidence>
<feature type="domain" description="Thioredoxin" evidence="7">
    <location>
        <begin position="256"/>
        <end position="394"/>
    </location>
</feature>
<evidence type="ECO:0000256" key="5">
    <source>
        <dbReference type="SAM" id="MobiDB-lite"/>
    </source>
</evidence>
<keyword evidence="3" id="KW-1015">Disulfide bond</keyword>
<dbReference type="InterPro" id="IPR000866">
    <property type="entry name" value="AhpC/TSA"/>
</dbReference>
<keyword evidence="4" id="KW-0676">Redox-active center</keyword>
<dbReference type="EMBL" id="JAKEVY010000003">
    <property type="protein sequence ID" value="MCF1715927.1"/>
    <property type="molecule type" value="Genomic_DNA"/>
</dbReference>
<protein>
    <submittedName>
        <fullName evidence="8">TlpA family protein disulfide reductase</fullName>
    </submittedName>
</protein>
<dbReference type="InterPro" id="IPR050553">
    <property type="entry name" value="Thioredoxin_ResA/DsbE_sf"/>
</dbReference>
<gene>
    <name evidence="8" type="ORF">L0U88_14905</name>
</gene>
<evidence type="ECO:0000313" key="8">
    <source>
        <dbReference type="EMBL" id="MCF1715927.1"/>
    </source>
</evidence>
<reference evidence="8 9" key="1">
    <citation type="submission" date="2022-01" db="EMBL/GenBank/DDBJ databases">
        <title>Flavihumibacter sp. nov., isolated from sediment of a river.</title>
        <authorList>
            <person name="Liu H."/>
        </authorList>
    </citation>
    <scope>NUCLEOTIDE SEQUENCE [LARGE SCALE GENOMIC DNA]</scope>
    <source>
        <strain evidence="8 9">RY-1</strain>
    </source>
</reference>
<accession>A0ABS9BLD9</accession>
<evidence type="ECO:0000256" key="3">
    <source>
        <dbReference type="ARBA" id="ARBA00023157"/>
    </source>
</evidence>
<keyword evidence="2" id="KW-0201">Cytochrome c-type biogenesis</keyword>
<dbReference type="InterPro" id="IPR017937">
    <property type="entry name" value="Thioredoxin_CS"/>
</dbReference>
<evidence type="ECO:0000256" key="6">
    <source>
        <dbReference type="SAM" id="SignalP"/>
    </source>
</evidence>
<dbReference type="Gene3D" id="3.40.30.10">
    <property type="entry name" value="Glutaredoxin"/>
    <property type="match status" value="1"/>
</dbReference>